<organism evidence="1 2">
    <name type="scientific">Reticulomyxa filosa</name>
    <dbReference type="NCBI Taxonomy" id="46433"/>
    <lineage>
        <taxon>Eukaryota</taxon>
        <taxon>Sar</taxon>
        <taxon>Rhizaria</taxon>
        <taxon>Retaria</taxon>
        <taxon>Foraminifera</taxon>
        <taxon>Monothalamids</taxon>
        <taxon>Reticulomyxidae</taxon>
        <taxon>Reticulomyxa</taxon>
    </lineage>
</organism>
<dbReference type="AlphaFoldDB" id="X6PEM9"/>
<proteinExistence type="predicted"/>
<protein>
    <recommendedName>
        <fullName evidence="3">F-box domain-containing protein</fullName>
    </recommendedName>
</protein>
<dbReference type="Gene3D" id="3.80.10.10">
    <property type="entry name" value="Ribonuclease Inhibitor"/>
    <property type="match status" value="1"/>
</dbReference>
<evidence type="ECO:0008006" key="3">
    <source>
        <dbReference type="Google" id="ProtNLM"/>
    </source>
</evidence>
<reference evidence="1 2" key="1">
    <citation type="journal article" date="2013" name="Curr. Biol.">
        <title>The Genome of the Foraminiferan Reticulomyxa filosa.</title>
        <authorList>
            <person name="Glockner G."/>
            <person name="Hulsmann N."/>
            <person name="Schleicher M."/>
            <person name="Noegel A.A."/>
            <person name="Eichinger L."/>
            <person name="Gallinger C."/>
            <person name="Pawlowski J."/>
            <person name="Sierra R."/>
            <person name="Euteneuer U."/>
            <person name="Pillet L."/>
            <person name="Moustafa A."/>
            <person name="Platzer M."/>
            <person name="Groth M."/>
            <person name="Szafranski K."/>
            <person name="Schliwa M."/>
        </authorList>
    </citation>
    <scope>NUCLEOTIDE SEQUENCE [LARGE SCALE GENOMIC DNA]</scope>
</reference>
<name>X6PEM9_RETFI</name>
<dbReference type="InterPro" id="IPR032675">
    <property type="entry name" value="LRR_dom_sf"/>
</dbReference>
<comment type="caution">
    <text evidence="1">The sequence shown here is derived from an EMBL/GenBank/DDBJ whole genome shotgun (WGS) entry which is preliminary data.</text>
</comment>
<sequence>MLTRLHDSIIGVFEYLSQHELVQCHQVCGLWNFILKNASLLRRSELRCFYSKESFTKTMIGMMLQYEMISQNEMKRASKKKNINDNAKKYYVSKFKVSSDYISLPAWSKLGIRIDSTKEKFTHFLPLVINLTHGEKSLVEIKQHLALLTPQKTFSSKGAMDIICELLSKVPISCCIVFLLAFPITNTYTYINIELLNQQFTNVKTLDSKQIHHFLSVWSCLHHLLLFLNSKYPEMSQDAEDAIDKFVTDSESRSQENWPHLGKVLISTNKTETANHLQATQNARQCLMWQFTFLEQFNRPFADYNRKYGGYNPTARVQLEVYVCFFCCNTIRM</sequence>
<dbReference type="EMBL" id="ASPP01000595">
    <property type="protein sequence ID" value="ETO36494.1"/>
    <property type="molecule type" value="Genomic_DNA"/>
</dbReference>
<evidence type="ECO:0000313" key="2">
    <source>
        <dbReference type="Proteomes" id="UP000023152"/>
    </source>
</evidence>
<accession>X6PEM9</accession>
<dbReference type="OrthoDB" id="109543at2759"/>
<keyword evidence="2" id="KW-1185">Reference proteome</keyword>
<gene>
    <name evidence="1" type="ORF">RFI_00561</name>
</gene>
<evidence type="ECO:0000313" key="1">
    <source>
        <dbReference type="EMBL" id="ETO36494.1"/>
    </source>
</evidence>
<dbReference type="SUPFAM" id="SSF81383">
    <property type="entry name" value="F-box domain"/>
    <property type="match status" value="1"/>
</dbReference>
<dbReference type="InterPro" id="IPR036047">
    <property type="entry name" value="F-box-like_dom_sf"/>
</dbReference>
<dbReference type="Proteomes" id="UP000023152">
    <property type="component" value="Unassembled WGS sequence"/>
</dbReference>